<keyword evidence="3" id="KW-1185">Reference proteome</keyword>
<dbReference type="KEGG" id="woc:BA177_05280"/>
<feature type="transmembrane region" description="Helical" evidence="1">
    <location>
        <begin position="41"/>
        <end position="60"/>
    </location>
</feature>
<dbReference type="AlphaFoldDB" id="A0A193LE86"/>
<sequence>MRNFVLIGLHISFALFLLLITLFQHGPPILTGDETAALGFFAFFILGLPVLAAAIGTFVVSILAGKWWLNVLAAALIVTFILTMLSFWTGVLASFGYFAFAIWALVQGFATEGARNQGAPDSQTGRRRVKNILLLLVVLLAFGLFAAVFLLGV</sequence>
<dbReference type="RefSeq" id="WP_068613810.1">
    <property type="nucleotide sequence ID" value="NZ_CP016268.1"/>
</dbReference>
<proteinExistence type="predicted"/>
<keyword evidence="1" id="KW-1133">Transmembrane helix</keyword>
<evidence type="ECO:0000313" key="2">
    <source>
        <dbReference type="EMBL" id="ANO50699.1"/>
    </source>
</evidence>
<organism evidence="2 3">
    <name type="scientific">Woeseia oceani</name>
    <dbReference type="NCBI Taxonomy" id="1548547"/>
    <lineage>
        <taxon>Bacteria</taxon>
        <taxon>Pseudomonadati</taxon>
        <taxon>Pseudomonadota</taxon>
        <taxon>Gammaproteobacteria</taxon>
        <taxon>Woeseiales</taxon>
        <taxon>Woeseiaceae</taxon>
        <taxon>Woeseia</taxon>
    </lineage>
</organism>
<protein>
    <submittedName>
        <fullName evidence="2">Uncharacterized protein</fullName>
    </submittedName>
</protein>
<feature type="transmembrane region" description="Helical" evidence="1">
    <location>
        <begin position="67"/>
        <end position="88"/>
    </location>
</feature>
<keyword evidence="1" id="KW-0472">Membrane</keyword>
<evidence type="ECO:0000313" key="3">
    <source>
        <dbReference type="Proteomes" id="UP000092695"/>
    </source>
</evidence>
<dbReference type="STRING" id="1548547.BA177_05280"/>
<dbReference type="EMBL" id="CP016268">
    <property type="protein sequence ID" value="ANO50699.1"/>
    <property type="molecule type" value="Genomic_DNA"/>
</dbReference>
<name>A0A193LE86_9GAMM</name>
<gene>
    <name evidence="2" type="ORF">BA177_05280</name>
</gene>
<keyword evidence="1" id="KW-0812">Transmembrane</keyword>
<evidence type="ECO:0000256" key="1">
    <source>
        <dbReference type="SAM" id="Phobius"/>
    </source>
</evidence>
<feature type="transmembrane region" description="Helical" evidence="1">
    <location>
        <begin position="94"/>
        <end position="111"/>
    </location>
</feature>
<accession>A0A193LE86</accession>
<dbReference type="Proteomes" id="UP000092695">
    <property type="component" value="Chromosome"/>
</dbReference>
<feature type="transmembrane region" description="Helical" evidence="1">
    <location>
        <begin position="132"/>
        <end position="152"/>
    </location>
</feature>
<reference evidence="2 3" key="1">
    <citation type="submission" date="2016-06" db="EMBL/GenBank/DDBJ databases">
        <title>Complete genome sequence of a deep-branching marine Gamma Proteobacterium Woeseia oceani type strain XK5.</title>
        <authorList>
            <person name="Mu D."/>
            <person name="Du Z."/>
        </authorList>
    </citation>
    <scope>NUCLEOTIDE SEQUENCE [LARGE SCALE GENOMIC DNA]</scope>
    <source>
        <strain evidence="2 3">XK5</strain>
    </source>
</reference>